<accession>A0A3A4R6A8</accession>
<sequence>TSGNRTRPPPDRQQPLKIFSNTDNCAIFNLINYEFKYMIHSHIESDEKVTRECHCEAQKRLWQSQRYSF</sequence>
<dbReference type="Proteomes" id="UP000266426">
    <property type="component" value="Unassembled WGS sequence"/>
</dbReference>
<name>A0A3A4R6A8_9BACT</name>
<proteinExistence type="predicted"/>
<reference evidence="1 2" key="1">
    <citation type="journal article" date="2017" name="ISME J.">
        <title>Energy and carbon metabolisms in a deep terrestrial subsurface fluid microbial community.</title>
        <authorList>
            <person name="Momper L."/>
            <person name="Jungbluth S.P."/>
            <person name="Lee M.D."/>
            <person name="Amend J.P."/>
        </authorList>
    </citation>
    <scope>NUCLEOTIDE SEQUENCE [LARGE SCALE GENOMIC DNA]</scope>
    <source>
        <strain evidence="1">SURF_26</strain>
    </source>
</reference>
<evidence type="ECO:0000313" key="1">
    <source>
        <dbReference type="EMBL" id="RJP59966.1"/>
    </source>
</evidence>
<protein>
    <submittedName>
        <fullName evidence="1">Uncharacterized protein</fullName>
    </submittedName>
</protein>
<comment type="caution">
    <text evidence="1">The sequence shown here is derived from an EMBL/GenBank/DDBJ whole genome shotgun (WGS) entry which is preliminary data.</text>
</comment>
<dbReference type="EMBL" id="QZJZ01000038">
    <property type="protein sequence ID" value="RJP59966.1"/>
    <property type="molecule type" value="Genomic_DNA"/>
</dbReference>
<gene>
    <name evidence="1" type="ORF">C4541_05020</name>
</gene>
<organism evidence="1 2">
    <name type="scientific">Candidatus Auribacter fodinae</name>
    <dbReference type="NCBI Taxonomy" id="2093366"/>
    <lineage>
        <taxon>Bacteria</taxon>
        <taxon>Pseudomonadati</taxon>
        <taxon>Candidatus Auribacterota</taxon>
        <taxon>Candidatus Auribacteria</taxon>
        <taxon>Candidatus Auribacterales</taxon>
        <taxon>Candidatus Auribacteraceae</taxon>
        <taxon>Candidatus Auribacter</taxon>
    </lineage>
</organism>
<feature type="non-terminal residue" evidence="1">
    <location>
        <position position="1"/>
    </location>
</feature>
<dbReference type="AlphaFoldDB" id="A0A3A4R6A8"/>
<evidence type="ECO:0000313" key="2">
    <source>
        <dbReference type="Proteomes" id="UP000266426"/>
    </source>
</evidence>